<dbReference type="InterPro" id="IPR046054">
    <property type="entry name" value="DUF6012"/>
</dbReference>
<dbReference type="EMBL" id="FMWB01000053">
    <property type="protein sequence ID" value="SCZ49034.1"/>
    <property type="molecule type" value="Genomic_DNA"/>
</dbReference>
<dbReference type="RefSeq" id="WP_017638711.1">
    <property type="nucleotide sequence ID" value="NZ_DAMALT010000024.1"/>
</dbReference>
<reference evidence="2" key="3">
    <citation type="submission" date="2016-10" db="EMBL/GenBank/DDBJ databases">
        <authorList>
            <person name="Varghese N."/>
            <person name="Submissions S."/>
        </authorList>
    </citation>
    <scope>NUCLEOTIDE SEQUENCE</scope>
    <source>
        <strain evidence="2">DSM 15758</strain>
    </source>
</reference>
<dbReference type="Proteomes" id="UP000078356">
    <property type="component" value="Unassembled WGS sequence"/>
</dbReference>
<evidence type="ECO:0000313" key="3">
    <source>
        <dbReference type="Proteomes" id="UP000078356"/>
    </source>
</evidence>
<dbReference type="EMBL" id="LWCR01000018">
    <property type="protein sequence ID" value="OAN28910.1"/>
    <property type="molecule type" value="Genomic_DNA"/>
</dbReference>
<proteinExistence type="predicted"/>
<reference evidence="4" key="2">
    <citation type="submission" date="2016-10" db="EMBL/GenBank/DDBJ databases">
        <authorList>
            <person name="de Groot N.N."/>
        </authorList>
    </citation>
    <scope>NUCLEOTIDE SEQUENCE [LARGE SCALE GENOMIC DNA]</scope>
    <source>
        <strain evidence="4">DSM 15758</strain>
    </source>
</reference>
<evidence type="ECO:0000313" key="1">
    <source>
        <dbReference type="EMBL" id="OAN28910.1"/>
    </source>
</evidence>
<evidence type="ECO:0000313" key="2">
    <source>
        <dbReference type="EMBL" id="SCZ49034.1"/>
    </source>
</evidence>
<dbReference type="AlphaFoldDB" id="A0A178LGY4"/>
<comment type="caution">
    <text evidence="1">The sequence shown here is derived from an EMBL/GenBank/DDBJ whole genome shotgun (WGS) entry which is preliminary data.</text>
</comment>
<dbReference type="OrthoDB" id="9154297at2"/>
<protein>
    <submittedName>
        <fullName evidence="1">Uncharacterized protein</fullName>
    </submittedName>
</protein>
<name>A0A178LGY4_9PSED</name>
<sequence length="213" mass="23974">MLIHLVPRFLTCPVSGPHVQLIDLRIDSIGLLLRDRVDLATRRPMPNKRMAIGCSKRGRLARVGLLIDTLRPAQPFTVVYRWAVAAEQLIVHRVHYELLGEPDAYQVVSDKMATWPQRPMEYQDSIPTFLQPRLEATCLTPRDKVVNQQVGSNGLLLEREESFQVPLLDCGDWFKRLNESLGDRAPRLADVVACPLDTADQGIDPYPLAGGED</sequence>
<dbReference type="Pfam" id="PF19475">
    <property type="entry name" value="DUF6012"/>
    <property type="match status" value="1"/>
</dbReference>
<gene>
    <name evidence="1" type="ORF">A4V15_19365</name>
    <name evidence="2" type="ORF">SAMN05216279_1533</name>
</gene>
<accession>A0A1G5PHR1</accession>
<reference evidence="1 3" key="1">
    <citation type="submission" date="2016-04" db="EMBL/GenBank/DDBJ databases">
        <title>Draft Genome Sequences of Staphylococcus capitis Strain H36, S. capitis Strain H65, S. cohnii Strain H62, S. hominis Strain H69, Mycobacterium iranicum Strain H39, Plantibacter sp. Strain H53, Pseudomonas oryzihabitans Strain H72, and Microbacterium sp. Strain H83, isolated from residential settings.</title>
        <authorList>
            <person name="Lymperopoulou D."/>
            <person name="Adams R.I."/>
            <person name="Lindow S."/>
            <person name="Coil D.A."/>
            <person name="Jospin G."/>
            <person name="Eisen J.A."/>
        </authorList>
    </citation>
    <scope>NUCLEOTIDE SEQUENCE [LARGE SCALE GENOMIC DNA]</scope>
    <source>
        <strain evidence="1 3">H72</strain>
    </source>
</reference>
<dbReference type="Proteomes" id="UP000183046">
    <property type="component" value="Unassembled WGS sequence"/>
</dbReference>
<evidence type="ECO:0000313" key="4">
    <source>
        <dbReference type="Proteomes" id="UP000183046"/>
    </source>
</evidence>
<accession>A0A178LGY4</accession>
<organism evidence="1 3">
    <name type="scientific">Pseudomonas oryzihabitans</name>
    <dbReference type="NCBI Taxonomy" id="47885"/>
    <lineage>
        <taxon>Bacteria</taxon>
        <taxon>Pseudomonadati</taxon>
        <taxon>Pseudomonadota</taxon>
        <taxon>Gammaproteobacteria</taxon>
        <taxon>Pseudomonadales</taxon>
        <taxon>Pseudomonadaceae</taxon>
        <taxon>Pseudomonas</taxon>
    </lineage>
</organism>